<evidence type="ECO:0000313" key="1">
    <source>
        <dbReference type="EMBL" id="QEG39278.1"/>
    </source>
</evidence>
<protein>
    <submittedName>
        <fullName evidence="1">Uncharacterized protein</fullName>
    </submittedName>
</protein>
<dbReference type="AlphaFoldDB" id="A0A5B9QJP6"/>
<dbReference type="EMBL" id="CP042914">
    <property type="protein sequence ID" value="QEG39278.1"/>
    <property type="molecule type" value="Genomic_DNA"/>
</dbReference>
<dbReference type="KEGG" id="rul:UC8_12390"/>
<reference evidence="1 2" key="1">
    <citation type="submission" date="2019-08" db="EMBL/GenBank/DDBJ databases">
        <title>Deep-cultivation of Planctomycetes and their phenomic and genomic characterization uncovers novel biology.</title>
        <authorList>
            <person name="Wiegand S."/>
            <person name="Jogler M."/>
            <person name="Boedeker C."/>
            <person name="Pinto D."/>
            <person name="Vollmers J."/>
            <person name="Rivas-Marin E."/>
            <person name="Kohn T."/>
            <person name="Peeters S.H."/>
            <person name="Heuer A."/>
            <person name="Rast P."/>
            <person name="Oberbeckmann S."/>
            <person name="Bunk B."/>
            <person name="Jeske O."/>
            <person name="Meyerdierks A."/>
            <person name="Storesund J.E."/>
            <person name="Kallscheuer N."/>
            <person name="Luecker S."/>
            <person name="Lage O.M."/>
            <person name="Pohl T."/>
            <person name="Merkel B.J."/>
            <person name="Hornburger P."/>
            <person name="Mueller R.-W."/>
            <person name="Bruemmer F."/>
            <person name="Labrenz M."/>
            <person name="Spormann A.M."/>
            <person name="Op den Camp H."/>
            <person name="Overmann J."/>
            <person name="Amann R."/>
            <person name="Jetten M.S.M."/>
            <person name="Mascher T."/>
            <person name="Medema M.H."/>
            <person name="Devos D.P."/>
            <person name="Kaster A.-K."/>
            <person name="Ovreas L."/>
            <person name="Rohde M."/>
            <person name="Galperin M.Y."/>
            <person name="Jogler C."/>
        </authorList>
    </citation>
    <scope>NUCLEOTIDE SEQUENCE [LARGE SCALE GENOMIC DNA]</scope>
    <source>
        <strain evidence="1 2">UC8</strain>
    </source>
</reference>
<name>A0A5B9QJP6_9BACT</name>
<organism evidence="1 2">
    <name type="scientific">Roseimaritima ulvae</name>
    <dbReference type="NCBI Taxonomy" id="980254"/>
    <lineage>
        <taxon>Bacteria</taxon>
        <taxon>Pseudomonadati</taxon>
        <taxon>Planctomycetota</taxon>
        <taxon>Planctomycetia</taxon>
        <taxon>Pirellulales</taxon>
        <taxon>Pirellulaceae</taxon>
        <taxon>Roseimaritima</taxon>
    </lineage>
</organism>
<sequence>MFGKCLAVQGGGEDKVGIICVMVLVMAADGGRLPPFFHLFVPRNAFFSERMGCRLNRLTRSRRRRLTSST</sequence>
<evidence type="ECO:0000313" key="2">
    <source>
        <dbReference type="Proteomes" id="UP000325286"/>
    </source>
</evidence>
<gene>
    <name evidence="1" type="ORF">UC8_12390</name>
</gene>
<dbReference type="Proteomes" id="UP000325286">
    <property type="component" value="Chromosome"/>
</dbReference>
<proteinExistence type="predicted"/>
<accession>A0A5B9QJP6</accession>
<keyword evidence="2" id="KW-1185">Reference proteome</keyword>